<organism evidence="1 2">
    <name type="scientific">Corchorus capsularis</name>
    <name type="common">Jute</name>
    <dbReference type="NCBI Taxonomy" id="210143"/>
    <lineage>
        <taxon>Eukaryota</taxon>
        <taxon>Viridiplantae</taxon>
        <taxon>Streptophyta</taxon>
        <taxon>Embryophyta</taxon>
        <taxon>Tracheophyta</taxon>
        <taxon>Spermatophyta</taxon>
        <taxon>Magnoliopsida</taxon>
        <taxon>eudicotyledons</taxon>
        <taxon>Gunneridae</taxon>
        <taxon>Pentapetalae</taxon>
        <taxon>rosids</taxon>
        <taxon>malvids</taxon>
        <taxon>Malvales</taxon>
        <taxon>Malvaceae</taxon>
        <taxon>Grewioideae</taxon>
        <taxon>Apeibeae</taxon>
        <taxon>Corchorus</taxon>
    </lineage>
</organism>
<dbReference type="OMA" id="ENCSTHD"/>
<protein>
    <recommendedName>
        <fullName evidence="3">No apical meristem (NAM) protein</fullName>
    </recommendedName>
</protein>
<accession>A0A1R3H640</accession>
<evidence type="ECO:0000313" key="2">
    <source>
        <dbReference type="Proteomes" id="UP000188268"/>
    </source>
</evidence>
<keyword evidence="2" id="KW-1185">Reference proteome</keyword>
<dbReference type="Gramene" id="OMO65730">
    <property type="protein sequence ID" value="OMO65730"/>
    <property type="gene ID" value="CCACVL1_21409"/>
</dbReference>
<dbReference type="Proteomes" id="UP000188268">
    <property type="component" value="Unassembled WGS sequence"/>
</dbReference>
<evidence type="ECO:0000313" key="1">
    <source>
        <dbReference type="EMBL" id="OMO65730.1"/>
    </source>
</evidence>
<comment type="caution">
    <text evidence="1">The sequence shown here is derived from an EMBL/GenBank/DDBJ whole genome shotgun (WGS) entry which is preliminary data.</text>
</comment>
<name>A0A1R3H640_COCAP</name>
<dbReference type="OrthoDB" id="1883668at2759"/>
<sequence length="142" mass="16202">MNVVEFEEVWTICRIFKRNVSQRKYTPDWRELAAGKRPSVATATSQTCSVESNSHENYISFGSTRSIVQNNNYYDEKPVINNHMNGSSQWHADQLSTTIAQPSSMASSSSFSNQPENDFFAHADWDELKSVVEFALDHPFLM</sequence>
<dbReference type="STRING" id="210143.A0A1R3H640"/>
<gene>
    <name evidence="1" type="ORF">CCACVL1_21409</name>
</gene>
<dbReference type="AlphaFoldDB" id="A0A1R3H640"/>
<reference evidence="1 2" key="1">
    <citation type="submission" date="2013-09" db="EMBL/GenBank/DDBJ databases">
        <title>Corchorus capsularis genome sequencing.</title>
        <authorList>
            <person name="Alam M."/>
            <person name="Haque M.S."/>
            <person name="Islam M.S."/>
            <person name="Emdad E.M."/>
            <person name="Islam M.M."/>
            <person name="Ahmed B."/>
            <person name="Halim A."/>
            <person name="Hossen Q.M.M."/>
            <person name="Hossain M.Z."/>
            <person name="Ahmed R."/>
            <person name="Khan M.M."/>
            <person name="Islam R."/>
            <person name="Rashid M.M."/>
            <person name="Khan S.A."/>
            <person name="Rahman M.S."/>
            <person name="Alam M."/>
        </authorList>
    </citation>
    <scope>NUCLEOTIDE SEQUENCE [LARGE SCALE GENOMIC DNA]</scope>
    <source>
        <strain evidence="2">cv. CVL-1</strain>
        <tissue evidence="1">Whole seedling</tissue>
    </source>
</reference>
<dbReference type="EMBL" id="AWWV01012601">
    <property type="protein sequence ID" value="OMO65730.1"/>
    <property type="molecule type" value="Genomic_DNA"/>
</dbReference>
<evidence type="ECO:0008006" key="3">
    <source>
        <dbReference type="Google" id="ProtNLM"/>
    </source>
</evidence>
<proteinExistence type="predicted"/>